<evidence type="ECO:0000313" key="2">
    <source>
        <dbReference type="EMBL" id="NJQ07871.1"/>
    </source>
</evidence>
<feature type="domain" description="Co-chaperone DjlA N-terminal" evidence="1">
    <location>
        <begin position="121"/>
        <end position="202"/>
    </location>
</feature>
<name>A0A7X6I0P2_9ACTN</name>
<dbReference type="SUPFAM" id="SSF158682">
    <property type="entry name" value="TerB-like"/>
    <property type="match status" value="1"/>
</dbReference>
<accession>A0A7X6I0P2</accession>
<dbReference type="InterPro" id="IPR029024">
    <property type="entry name" value="TerB-like"/>
</dbReference>
<organism evidence="2 3">
    <name type="scientific">Streptomyces lonarensis</name>
    <dbReference type="NCBI Taxonomy" id="700599"/>
    <lineage>
        <taxon>Bacteria</taxon>
        <taxon>Bacillati</taxon>
        <taxon>Actinomycetota</taxon>
        <taxon>Actinomycetes</taxon>
        <taxon>Kitasatosporales</taxon>
        <taxon>Streptomycetaceae</taxon>
        <taxon>Streptomyces</taxon>
    </lineage>
</organism>
<dbReference type="Proteomes" id="UP000578686">
    <property type="component" value="Unassembled WGS sequence"/>
</dbReference>
<sequence length="210" mass="22321">MTWVAGVRTVWRVVEDGEFYCPGCGGDRCYQRLEGRRRLTVLGVPLLPRGTAVPVVECSFCRNRFTLQTLGAPTTVRLSLMLRDAVQTIALAVLAAGGTESRAAREAAVDSVRTGGHPDCTEERLLTLLAVVSAEGREALENELRAALTPLAPHLATVGRETLLRDAARIALADGRYLAAESAALAEIGTALALAPTDTERLLTEAGQGV</sequence>
<dbReference type="EMBL" id="JAAVJD010000209">
    <property type="protein sequence ID" value="NJQ07871.1"/>
    <property type="molecule type" value="Genomic_DNA"/>
</dbReference>
<reference evidence="2 3" key="1">
    <citation type="submission" date="2020-03" db="EMBL/GenBank/DDBJ databases">
        <title>Draft genome of Streptomyces sp. ventii, isolated from the Axial Seamount in the Pacific Ocean, and resequencing of the two type strains Streptomyces lonarensis strain NCL 716 and Streptomyces bohaiensis strain 11A07.</title>
        <authorList>
            <person name="Loughran R.M."/>
            <person name="Pfannmuller K.M."/>
            <person name="Wasson B.J."/>
            <person name="Deadmond M.C."/>
            <person name="Paddock B.E."/>
            <person name="Koyack M.J."/>
            <person name="Gallegos D.A."/>
            <person name="Mitchell E.A."/>
            <person name="Ushijima B."/>
            <person name="Saw J.H."/>
            <person name="Mcphail K.L."/>
            <person name="Videau P."/>
        </authorList>
    </citation>
    <scope>NUCLEOTIDE SEQUENCE [LARGE SCALE GENOMIC DNA]</scope>
    <source>
        <strain evidence="2 3">NCL716</strain>
    </source>
</reference>
<evidence type="ECO:0000259" key="1">
    <source>
        <dbReference type="Pfam" id="PF05099"/>
    </source>
</evidence>
<comment type="caution">
    <text evidence="2">The sequence shown here is derived from an EMBL/GenBank/DDBJ whole genome shotgun (WGS) entry which is preliminary data.</text>
</comment>
<dbReference type="Gene3D" id="1.10.3680.10">
    <property type="entry name" value="TerB-like"/>
    <property type="match status" value="1"/>
</dbReference>
<proteinExistence type="predicted"/>
<dbReference type="InterPro" id="IPR007791">
    <property type="entry name" value="DjlA_N"/>
</dbReference>
<gene>
    <name evidence="2" type="ORF">HCN56_20355</name>
</gene>
<dbReference type="Pfam" id="PF05099">
    <property type="entry name" value="TerB"/>
    <property type="match status" value="1"/>
</dbReference>
<keyword evidence="3" id="KW-1185">Reference proteome</keyword>
<evidence type="ECO:0000313" key="3">
    <source>
        <dbReference type="Proteomes" id="UP000578686"/>
    </source>
</evidence>
<dbReference type="AlphaFoldDB" id="A0A7X6I0P2"/>
<protein>
    <submittedName>
        <fullName evidence="2">TerB family tellurite resistance protein</fullName>
    </submittedName>
</protein>